<evidence type="ECO:0000313" key="7">
    <source>
        <dbReference type="Proteomes" id="UP000192920"/>
    </source>
</evidence>
<dbReference type="SUPFAM" id="SSF46785">
    <property type="entry name" value="Winged helix' DNA-binding domain"/>
    <property type="match status" value="1"/>
</dbReference>
<evidence type="ECO:0000256" key="4">
    <source>
        <dbReference type="ARBA" id="ARBA00023163"/>
    </source>
</evidence>
<dbReference type="Gene3D" id="3.40.190.290">
    <property type="match status" value="1"/>
</dbReference>
<evidence type="ECO:0000313" key="6">
    <source>
        <dbReference type="EMBL" id="SMF01739.1"/>
    </source>
</evidence>
<dbReference type="InterPro" id="IPR036388">
    <property type="entry name" value="WH-like_DNA-bd_sf"/>
</dbReference>
<dbReference type="InterPro" id="IPR000847">
    <property type="entry name" value="LysR_HTH_N"/>
</dbReference>
<proteinExistence type="inferred from homology"/>
<dbReference type="GO" id="GO:0003700">
    <property type="term" value="F:DNA-binding transcription factor activity"/>
    <property type="evidence" value="ECO:0007669"/>
    <property type="project" value="InterPro"/>
</dbReference>
<dbReference type="PRINTS" id="PR00039">
    <property type="entry name" value="HTHLYSR"/>
</dbReference>
<dbReference type="RefSeq" id="WP_085275091.1">
    <property type="nucleotide sequence ID" value="NZ_FXAG01000003.1"/>
</dbReference>
<dbReference type="EMBL" id="FXAG01000003">
    <property type="protein sequence ID" value="SMF01739.1"/>
    <property type="molecule type" value="Genomic_DNA"/>
</dbReference>
<evidence type="ECO:0000256" key="3">
    <source>
        <dbReference type="ARBA" id="ARBA00023125"/>
    </source>
</evidence>
<dbReference type="InterPro" id="IPR036390">
    <property type="entry name" value="WH_DNA-bd_sf"/>
</dbReference>
<dbReference type="InterPro" id="IPR005119">
    <property type="entry name" value="LysR_subst-bd"/>
</dbReference>
<reference evidence="7" key="1">
    <citation type="submission" date="2017-04" db="EMBL/GenBank/DDBJ databases">
        <authorList>
            <person name="Varghese N."/>
            <person name="Submissions S."/>
        </authorList>
    </citation>
    <scope>NUCLEOTIDE SEQUENCE [LARGE SCALE GENOMIC DNA]</scope>
    <source>
        <strain evidence="7">DSM 22618</strain>
    </source>
</reference>
<dbReference type="AlphaFoldDB" id="A0A1Y6BHH4"/>
<organism evidence="6 7">
    <name type="scientific">Pseudogulbenkiania subflava DSM 22618</name>
    <dbReference type="NCBI Taxonomy" id="1123014"/>
    <lineage>
        <taxon>Bacteria</taxon>
        <taxon>Pseudomonadati</taxon>
        <taxon>Pseudomonadota</taxon>
        <taxon>Betaproteobacteria</taxon>
        <taxon>Neisseriales</taxon>
        <taxon>Chromobacteriaceae</taxon>
        <taxon>Pseudogulbenkiania</taxon>
    </lineage>
</organism>
<gene>
    <name evidence="6" type="ORF">SAMN02745746_00743</name>
</gene>
<dbReference type="STRING" id="1123014.SAMN02745746_00743"/>
<sequence>MNFPRTSLEQWRVLQAIVEHGGFAQAASALNRSQSAVSYNVARLQEQLGVSLLEAEGRRMKLTAAGAALLREATPLIEAALRLEARARALDAGWEAEVRLAVDSLFPTDALLRALAGFAGHCSDTRLQVHEVVMSGADDALYAGAVELAIVTRVPSGFMGDWLMDATFVAVAAPGHPLLAAGHRLSDDDLRRYPQVVVRDSGTRQPRDEGWLGASQRWTVSSPHTALDVVSAGLAYGWLPEHRIRQPLAHGLLRPLPLAQGQQRKSSLYLVNAAAEAAGPATRYLAEGLRQAVQQHLQQQLQQIPSAQQNSDMA</sequence>
<dbReference type="Pfam" id="PF00126">
    <property type="entry name" value="HTH_1"/>
    <property type="match status" value="1"/>
</dbReference>
<feature type="domain" description="HTH lysR-type" evidence="5">
    <location>
        <begin position="6"/>
        <end position="63"/>
    </location>
</feature>
<dbReference type="Proteomes" id="UP000192920">
    <property type="component" value="Unassembled WGS sequence"/>
</dbReference>
<dbReference type="Gene3D" id="1.10.10.10">
    <property type="entry name" value="Winged helix-like DNA-binding domain superfamily/Winged helix DNA-binding domain"/>
    <property type="match status" value="1"/>
</dbReference>
<name>A0A1Y6BHH4_9NEIS</name>
<evidence type="ECO:0000256" key="1">
    <source>
        <dbReference type="ARBA" id="ARBA00009437"/>
    </source>
</evidence>
<dbReference type="GO" id="GO:0000976">
    <property type="term" value="F:transcription cis-regulatory region binding"/>
    <property type="evidence" value="ECO:0007669"/>
    <property type="project" value="TreeGrafter"/>
</dbReference>
<dbReference type="Pfam" id="PF03466">
    <property type="entry name" value="LysR_substrate"/>
    <property type="match status" value="1"/>
</dbReference>
<keyword evidence="3 6" id="KW-0238">DNA-binding</keyword>
<accession>A0A1Y6BHH4</accession>
<keyword evidence="2" id="KW-0805">Transcription regulation</keyword>
<protein>
    <submittedName>
        <fullName evidence="6">DNA-binding transcriptional regulator, LysR family</fullName>
    </submittedName>
</protein>
<dbReference type="PROSITE" id="PS50931">
    <property type="entry name" value="HTH_LYSR"/>
    <property type="match status" value="1"/>
</dbReference>
<dbReference type="SUPFAM" id="SSF53850">
    <property type="entry name" value="Periplasmic binding protein-like II"/>
    <property type="match status" value="1"/>
</dbReference>
<keyword evidence="7" id="KW-1185">Reference proteome</keyword>
<evidence type="ECO:0000256" key="2">
    <source>
        <dbReference type="ARBA" id="ARBA00023015"/>
    </source>
</evidence>
<dbReference type="PANTHER" id="PTHR30126">
    <property type="entry name" value="HTH-TYPE TRANSCRIPTIONAL REGULATOR"/>
    <property type="match status" value="1"/>
</dbReference>
<dbReference type="PANTHER" id="PTHR30126:SF88">
    <property type="entry name" value="TRANSCRIPTIONAL REGULATOR-RELATED"/>
    <property type="match status" value="1"/>
</dbReference>
<keyword evidence="4" id="KW-0804">Transcription</keyword>
<evidence type="ECO:0000259" key="5">
    <source>
        <dbReference type="PROSITE" id="PS50931"/>
    </source>
</evidence>
<comment type="similarity">
    <text evidence="1">Belongs to the LysR transcriptional regulatory family.</text>
</comment>